<keyword evidence="5" id="KW-1185">Reference proteome</keyword>
<reference evidence="5" key="1">
    <citation type="submission" date="2016-02" db="EMBL/GenBank/DDBJ databases">
        <title>Draft genome sequence of Microdochium bolleyi, a fungal endophyte of beachgrass.</title>
        <authorList>
            <consortium name="DOE Joint Genome Institute"/>
            <person name="David A.S."/>
            <person name="May G."/>
            <person name="Haridas S."/>
            <person name="Lim J."/>
            <person name="Wang M."/>
            <person name="Labutti K."/>
            <person name="Lipzen A."/>
            <person name="Barry K."/>
            <person name="Grigoriev I.V."/>
        </authorList>
    </citation>
    <scope>NUCLEOTIDE SEQUENCE [LARGE SCALE GENOMIC DNA]</scope>
    <source>
        <strain evidence="5">J235TASD1</strain>
    </source>
</reference>
<dbReference type="InterPro" id="IPR036291">
    <property type="entry name" value="NAD(P)-bd_dom_sf"/>
</dbReference>
<proteinExistence type="inferred from homology"/>
<dbReference type="Gene3D" id="3.90.25.10">
    <property type="entry name" value="UDP-galactose 4-epimerase, domain 1"/>
    <property type="match status" value="1"/>
</dbReference>
<dbReference type="PANTHER" id="PTHR47706">
    <property type="entry name" value="NMRA-LIKE FAMILY PROTEIN"/>
    <property type="match status" value="1"/>
</dbReference>
<organism evidence="4 5">
    <name type="scientific">Microdochium bolleyi</name>
    <dbReference type="NCBI Taxonomy" id="196109"/>
    <lineage>
        <taxon>Eukaryota</taxon>
        <taxon>Fungi</taxon>
        <taxon>Dikarya</taxon>
        <taxon>Ascomycota</taxon>
        <taxon>Pezizomycotina</taxon>
        <taxon>Sordariomycetes</taxon>
        <taxon>Xylariomycetidae</taxon>
        <taxon>Xylariales</taxon>
        <taxon>Microdochiaceae</taxon>
        <taxon>Microdochium</taxon>
    </lineage>
</organism>
<comment type="similarity">
    <text evidence="1">Belongs to the NmrA-type oxidoreductase family. Isoflavone reductase subfamily.</text>
</comment>
<dbReference type="GO" id="GO:0016491">
    <property type="term" value="F:oxidoreductase activity"/>
    <property type="evidence" value="ECO:0007669"/>
    <property type="project" value="UniProtKB-KW"/>
</dbReference>
<evidence type="ECO:0000313" key="4">
    <source>
        <dbReference type="EMBL" id="KXJ93605.1"/>
    </source>
</evidence>
<dbReference type="OrthoDB" id="419598at2759"/>
<dbReference type="EMBL" id="KQ964248">
    <property type="protein sequence ID" value="KXJ93605.1"/>
    <property type="molecule type" value="Genomic_DNA"/>
</dbReference>
<dbReference type="InterPro" id="IPR051609">
    <property type="entry name" value="NmrA/Isoflavone_reductase-like"/>
</dbReference>
<dbReference type="PANTHER" id="PTHR47706:SF4">
    <property type="entry name" value="NMRA-LIKE DOMAIN-CONTAINING PROTEIN"/>
    <property type="match status" value="1"/>
</dbReference>
<keyword evidence="3" id="KW-0560">Oxidoreductase</keyword>
<dbReference type="SUPFAM" id="SSF51735">
    <property type="entry name" value="NAD(P)-binding Rossmann-fold domains"/>
    <property type="match status" value="1"/>
</dbReference>
<sequence>MVVVAIAGGTGAVGSTLKAERSESASLERLAVDYNNADQIASVLREHGVEVVVSALVLLDNAASESQINLIRGAACSGTVTRFLPSEYHLDFHIPINGIELSFKNFQLRSELELEHHPQLTWTLLRNGLFLDYLAMPHKPKPTNLMPWSVFVDFQHEMCVFPGDGTQTMIFTHSSDLAAYVERLVSLPATEWPRYALVAGNRLNFHELADIIKRVTGCIERDFNIVYESTEAIFRGHVTQLPIEKEAMYTALSNGYDLQGEDLGKLFPDVQTTPIDDFLKDAWILKQAAEATRPTDVRHGT</sequence>
<dbReference type="Proteomes" id="UP000070501">
    <property type="component" value="Unassembled WGS sequence"/>
</dbReference>
<dbReference type="InParanoid" id="A0A136J8X9"/>
<accession>A0A136J8X9</accession>
<evidence type="ECO:0000256" key="1">
    <source>
        <dbReference type="ARBA" id="ARBA00005725"/>
    </source>
</evidence>
<dbReference type="AlphaFoldDB" id="A0A136J8X9"/>
<protein>
    <submittedName>
        <fullName evidence="4">Uncharacterized protein</fullName>
    </submittedName>
</protein>
<evidence type="ECO:0000256" key="2">
    <source>
        <dbReference type="ARBA" id="ARBA00022857"/>
    </source>
</evidence>
<evidence type="ECO:0000256" key="3">
    <source>
        <dbReference type="ARBA" id="ARBA00023002"/>
    </source>
</evidence>
<name>A0A136J8X9_9PEZI</name>
<keyword evidence="2" id="KW-0521">NADP</keyword>
<gene>
    <name evidence="4" type="ORF">Micbo1qcDRAFT_174641</name>
</gene>
<evidence type="ECO:0000313" key="5">
    <source>
        <dbReference type="Proteomes" id="UP000070501"/>
    </source>
</evidence>
<dbReference type="Gene3D" id="3.40.50.720">
    <property type="entry name" value="NAD(P)-binding Rossmann-like Domain"/>
    <property type="match status" value="1"/>
</dbReference>